<reference evidence="1 2" key="1">
    <citation type="journal article" date="2019" name="Nat. Ecol. Evol.">
        <title>Megaphylogeny resolves global patterns of mushroom evolution.</title>
        <authorList>
            <person name="Varga T."/>
            <person name="Krizsan K."/>
            <person name="Foldi C."/>
            <person name="Dima B."/>
            <person name="Sanchez-Garcia M."/>
            <person name="Sanchez-Ramirez S."/>
            <person name="Szollosi G.J."/>
            <person name="Szarkandi J.G."/>
            <person name="Papp V."/>
            <person name="Albert L."/>
            <person name="Andreopoulos W."/>
            <person name="Angelini C."/>
            <person name="Antonin V."/>
            <person name="Barry K.W."/>
            <person name="Bougher N.L."/>
            <person name="Buchanan P."/>
            <person name="Buyck B."/>
            <person name="Bense V."/>
            <person name="Catcheside P."/>
            <person name="Chovatia M."/>
            <person name="Cooper J."/>
            <person name="Damon W."/>
            <person name="Desjardin D."/>
            <person name="Finy P."/>
            <person name="Geml J."/>
            <person name="Haridas S."/>
            <person name="Hughes K."/>
            <person name="Justo A."/>
            <person name="Karasinski D."/>
            <person name="Kautmanova I."/>
            <person name="Kiss B."/>
            <person name="Kocsube S."/>
            <person name="Kotiranta H."/>
            <person name="LaButti K.M."/>
            <person name="Lechner B.E."/>
            <person name="Liimatainen K."/>
            <person name="Lipzen A."/>
            <person name="Lukacs Z."/>
            <person name="Mihaltcheva S."/>
            <person name="Morgado L.N."/>
            <person name="Niskanen T."/>
            <person name="Noordeloos M.E."/>
            <person name="Ohm R.A."/>
            <person name="Ortiz-Santana B."/>
            <person name="Ovrebo C."/>
            <person name="Racz N."/>
            <person name="Riley R."/>
            <person name="Savchenko A."/>
            <person name="Shiryaev A."/>
            <person name="Soop K."/>
            <person name="Spirin V."/>
            <person name="Szebenyi C."/>
            <person name="Tomsovsky M."/>
            <person name="Tulloss R.E."/>
            <person name="Uehling J."/>
            <person name="Grigoriev I.V."/>
            <person name="Vagvolgyi C."/>
            <person name="Papp T."/>
            <person name="Martin F.M."/>
            <person name="Miettinen O."/>
            <person name="Hibbett D.S."/>
            <person name="Nagy L.G."/>
        </authorList>
    </citation>
    <scope>NUCLEOTIDE SEQUENCE [LARGE SCALE GENOMIC DNA]</scope>
    <source>
        <strain evidence="1 2">CBS 121175</strain>
    </source>
</reference>
<name>A0A5C3KUW1_COPMA</name>
<dbReference type="AlphaFoldDB" id="A0A5C3KUW1"/>
<evidence type="ECO:0000313" key="2">
    <source>
        <dbReference type="Proteomes" id="UP000307440"/>
    </source>
</evidence>
<protein>
    <submittedName>
        <fullName evidence="1">Uncharacterized protein</fullName>
    </submittedName>
</protein>
<accession>A0A5C3KUW1</accession>
<organism evidence="1 2">
    <name type="scientific">Coprinopsis marcescibilis</name>
    <name type="common">Agaric fungus</name>
    <name type="synonym">Psathyrella marcescibilis</name>
    <dbReference type="NCBI Taxonomy" id="230819"/>
    <lineage>
        <taxon>Eukaryota</taxon>
        <taxon>Fungi</taxon>
        <taxon>Dikarya</taxon>
        <taxon>Basidiomycota</taxon>
        <taxon>Agaricomycotina</taxon>
        <taxon>Agaricomycetes</taxon>
        <taxon>Agaricomycetidae</taxon>
        <taxon>Agaricales</taxon>
        <taxon>Agaricineae</taxon>
        <taxon>Psathyrellaceae</taxon>
        <taxon>Coprinopsis</taxon>
    </lineage>
</organism>
<keyword evidence="2" id="KW-1185">Reference proteome</keyword>
<evidence type="ECO:0000313" key="1">
    <source>
        <dbReference type="EMBL" id="TFK24441.1"/>
    </source>
</evidence>
<dbReference type="EMBL" id="ML210200">
    <property type="protein sequence ID" value="TFK24441.1"/>
    <property type="molecule type" value="Genomic_DNA"/>
</dbReference>
<sequence length="191" mass="21559">MSESANILDLLLSLARRENVWECCTNQLACMGDDIKYQFERTLDLILALCLLLLNPPPSRVLCVWVEGLEVHVCRSVSAKVRAIQHVNATRPDRGVTLGRRYNKKHACTLKPSFTEAALSSSPFSASTCGWEEGSLRVEREIKYQGATFYELRMAALLCARRVLGTIPGVFAFQQQRKVELLEYPDMLYST</sequence>
<dbReference type="Proteomes" id="UP000307440">
    <property type="component" value="Unassembled WGS sequence"/>
</dbReference>
<gene>
    <name evidence="1" type="ORF">FA15DRAFT_655873</name>
</gene>
<proteinExistence type="predicted"/>